<dbReference type="Pfam" id="PF16035">
    <property type="entry name" value="Chalcone_2"/>
    <property type="match status" value="1"/>
</dbReference>
<dbReference type="Gene3D" id="1.10.890.20">
    <property type="match status" value="1"/>
</dbReference>
<organism evidence="3 4">
    <name type="scientific">Hesseltinella vesiculosa</name>
    <dbReference type="NCBI Taxonomy" id="101127"/>
    <lineage>
        <taxon>Eukaryota</taxon>
        <taxon>Fungi</taxon>
        <taxon>Fungi incertae sedis</taxon>
        <taxon>Mucoromycota</taxon>
        <taxon>Mucoromycotina</taxon>
        <taxon>Mucoromycetes</taxon>
        <taxon>Mucorales</taxon>
        <taxon>Cunninghamellaceae</taxon>
        <taxon>Hesseltinella</taxon>
    </lineage>
</organism>
<evidence type="ECO:0000313" key="4">
    <source>
        <dbReference type="Proteomes" id="UP000242146"/>
    </source>
</evidence>
<sequence>MFLLTAGVAIGATAVASLRPTFAYADASSYTGSIEEPDSHLRFPVFVQANQEWQRLIGLGVRRVVFINVYVVGIYMKSEDIGTVLRDASWKNFSKDRFLNNESLALSLLVLPVDVSVRIVPCRNSSGQHLRDGFTRTLVQRMKAQAHHLTEEDEARILEGIREFKEKFVNAKVKKDSEFIFTKTKDGKLRMEFEGKNIGTVNNEWVAINFLMTYLNPTSPASVPALESIANGFDRMMNSEPESLVY</sequence>
<feature type="domain" description="Chalcone isomerase" evidence="2">
    <location>
        <begin position="55"/>
        <end position="229"/>
    </location>
</feature>
<evidence type="ECO:0000259" key="2">
    <source>
        <dbReference type="Pfam" id="PF16035"/>
    </source>
</evidence>
<dbReference type="PANTHER" id="PTHR47284">
    <property type="entry name" value="FATTY-ACID-BINDING PROTEIN 2"/>
    <property type="match status" value="1"/>
</dbReference>
<dbReference type="PANTHER" id="PTHR47284:SF3">
    <property type="entry name" value="FATTY-ACID-BINDING PROTEIN 2"/>
    <property type="match status" value="1"/>
</dbReference>
<dbReference type="OrthoDB" id="18193at2759"/>
<keyword evidence="3" id="KW-0413">Isomerase</keyword>
<dbReference type="InterPro" id="IPR016087">
    <property type="entry name" value="Chalcone_isomerase"/>
</dbReference>
<keyword evidence="1" id="KW-0732">Signal</keyword>
<dbReference type="InterPro" id="IPR016089">
    <property type="entry name" value="Chalcone_isomerase_bundle_sf"/>
</dbReference>
<feature type="signal peptide" evidence="1">
    <location>
        <begin position="1"/>
        <end position="17"/>
    </location>
</feature>
<dbReference type="Proteomes" id="UP000242146">
    <property type="component" value="Unassembled WGS sequence"/>
</dbReference>
<dbReference type="InterPro" id="IPR036298">
    <property type="entry name" value="Chalcone_isomerase_sf"/>
</dbReference>
<dbReference type="AlphaFoldDB" id="A0A1X2G7A1"/>
<dbReference type="Gene3D" id="3.50.70.10">
    <property type="match status" value="1"/>
</dbReference>
<protein>
    <submittedName>
        <fullName evidence="3">Chalcone isomerase</fullName>
    </submittedName>
</protein>
<comment type="caution">
    <text evidence="3">The sequence shown here is derived from an EMBL/GenBank/DDBJ whole genome shotgun (WGS) entry which is preliminary data.</text>
</comment>
<gene>
    <name evidence="3" type="ORF">DM01DRAFT_1144671</name>
</gene>
<dbReference type="EMBL" id="MCGT01000035">
    <property type="protein sequence ID" value="ORX46977.1"/>
    <property type="molecule type" value="Genomic_DNA"/>
</dbReference>
<feature type="chain" id="PRO_5013095134" evidence="1">
    <location>
        <begin position="18"/>
        <end position="246"/>
    </location>
</feature>
<evidence type="ECO:0000313" key="3">
    <source>
        <dbReference type="EMBL" id="ORX46977.1"/>
    </source>
</evidence>
<dbReference type="SUPFAM" id="SSF54626">
    <property type="entry name" value="Chalcone isomerase"/>
    <property type="match status" value="1"/>
</dbReference>
<dbReference type="GO" id="GO:0016872">
    <property type="term" value="F:intramolecular lyase activity"/>
    <property type="evidence" value="ECO:0007669"/>
    <property type="project" value="InterPro"/>
</dbReference>
<keyword evidence="4" id="KW-1185">Reference proteome</keyword>
<accession>A0A1X2G7A1</accession>
<reference evidence="3 4" key="1">
    <citation type="submission" date="2016-07" db="EMBL/GenBank/DDBJ databases">
        <title>Pervasive Adenine N6-methylation of Active Genes in Fungi.</title>
        <authorList>
            <consortium name="DOE Joint Genome Institute"/>
            <person name="Mondo S.J."/>
            <person name="Dannebaum R.O."/>
            <person name="Kuo R.C."/>
            <person name="Labutti K."/>
            <person name="Haridas S."/>
            <person name="Kuo A."/>
            <person name="Salamov A."/>
            <person name="Ahrendt S.R."/>
            <person name="Lipzen A."/>
            <person name="Sullivan W."/>
            <person name="Andreopoulos W.B."/>
            <person name="Clum A."/>
            <person name="Lindquist E."/>
            <person name="Daum C."/>
            <person name="Ramamoorthy G.K."/>
            <person name="Gryganskyi A."/>
            <person name="Culley D."/>
            <person name="Magnuson J.K."/>
            <person name="James T.Y."/>
            <person name="O'Malley M.A."/>
            <person name="Stajich J.E."/>
            <person name="Spatafora J.W."/>
            <person name="Visel A."/>
            <person name="Grigoriev I.V."/>
        </authorList>
    </citation>
    <scope>NUCLEOTIDE SEQUENCE [LARGE SCALE GENOMIC DNA]</scope>
    <source>
        <strain evidence="3 4">NRRL 3301</strain>
    </source>
</reference>
<proteinExistence type="predicted"/>
<dbReference type="STRING" id="101127.A0A1X2G7A1"/>
<name>A0A1X2G7A1_9FUNG</name>
<evidence type="ECO:0000256" key="1">
    <source>
        <dbReference type="SAM" id="SignalP"/>
    </source>
</evidence>
<dbReference type="InterPro" id="IPR016088">
    <property type="entry name" value="Chalcone_isomerase_3-sand"/>
</dbReference>